<accession>A0A0H2S1P4</accession>
<organism evidence="1 2">
    <name type="scientific">Schizopora paradoxa</name>
    <dbReference type="NCBI Taxonomy" id="27342"/>
    <lineage>
        <taxon>Eukaryota</taxon>
        <taxon>Fungi</taxon>
        <taxon>Dikarya</taxon>
        <taxon>Basidiomycota</taxon>
        <taxon>Agaricomycotina</taxon>
        <taxon>Agaricomycetes</taxon>
        <taxon>Hymenochaetales</taxon>
        <taxon>Schizoporaceae</taxon>
        <taxon>Schizopora</taxon>
    </lineage>
</organism>
<dbReference type="AlphaFoldDB" id="A0A0H2S1P4"/>
<evidence type="ECO:0000313" key="1">
    <source>
        <dbReference type="EMBL" id="KLO10896.1"/>
    </source>
</evidence>
<evidence type="ECO:0000313" key="2">
    <source>
        <dbReference type="Proteomes" id="UP000053477"/>
    </source>
</evidence>
<gene>
    <name evidence="1" type="ORF">SCHPADRAFT_892018</name>
</gene>
<dbReference type="EMBL" id="KQ086014">
    <property type="protein sequence ID" value="KLO10896.1"/>
    <property type="molecule type" value="Genomic_DNA"/>
</dbReference>
<dbReference type="Proteomes" id="UP000053477">
    <property type="component" value="Unassembled WGS sequence"/>
</dbReference>
<proteinExistence type="predicted"/>
<name>A0A0H2S1P4_9AGAM</name>
<protein>
    <submittedName>
        <fullName evidence="1">Uncharacterized protein</fullName>
    </submittedName>
</protein>
<keyword evidence="2" id="KW-1185">Reference proteome</keyword>
<reference evidence="1 2" key="1">
    <citation type="submission" date="2015-04" db="EMBL/GenBank/DDBJ databases">
        <title>Complete genome sequence of Schizopora paradoxa KUC8140, a cosmopolitan wood degrader in East Asia.</title>
        <authorList>
            <consortium name="DOE Joint Genome Institute"/>
            <person name="Min B."/>
            <person name="Park H."/>
            <person name="Jang Y."/>
            <person name="Kim J.-J."/>
            <person name="Kim K.H."/>
            <person name="Pangilinan J."/>
            <person name="Lipzen A."/>
            <person name="Riley R."/>
            <person name="Grigoriev I.V."/>
            <person name="Spatafora J.W."/>
            <person name="Choi I.-G."/>
        </authorList>
    </citation>
    <scope>NUCLEOTIDE SEQUENCE [LARGE SCALE GENOMIC DNA]</scope>
    <source>
        <strain evidence="1 2">KUC8140</strain>
    </source>
</reference>
<dbReference type="InParanoid" id="A0A0H2S1P4"/>
<sequence length="221" mass="24367">MRTKLQHAYELRGLRIYFNVGHQDISVESIAGFKYESDNAMMKPTSTTKVDGIGTRTLLRRCISCPPGSSSWSDHGALMWHGDEAHASLSWGGTPNTRQPSWCKHTAGDAAMRRLAFQRSFFIVSLFGRPCGYGVQRTCWADDEGKQIGGSDGDRVREALRTFAVIVGEETYGDKYPQKRSADQKDIAQQTLLATLGLLSVLRNFAPSDFPSGSSVDARNA</sequence>